<evidence type="ECO:0000256" key="5">
    <source>
        <dbReference type="ARBA" id="ARBA00022723"/>
    </source>
</evidence>
<keyword evidence="10" id="KW-0406">Ion transport</keyword>
<dbReference type="PROSITE" id="PS00018">
    <property type="entry name" value="EF_HAND_1"/>
    <property type="match status" value="2"/>
</dbReference>
<evidence type="ECO:0000256" key="4">
    <source>
        <dbReference type="ARBA" id="ARBA00022568"/>
    </source>
</evidence>
<feature type="domain" description="EF-hand" evidence="15">
    <location>
        <begin position="342"/>
        <end position="377"/>
    </location>
</feature>
<accession>A0AAE1Q8T1</accession>
<reference evidence="16" key="1">
    <citation type="submission" date="2023-11" db="EMBL/GenBank/DDBJ databases">
        <title>Genome assemblies of two species of porcelain crab, Petrolisthes cinctipes and Petrolisthes manimaculis (Anomura: Porcellanidae).</title>
        <authorList>
            <person name="Angst P."/>
        </authorList>
    </citation>
    <scope>NUCLEOTIDE SEQUENCE</scope>
    <source>
        <strain evidence="16">PB745_02</strain>
        <tissue evidence="16">Gill</tissue>
    </source>
</reference>
<dbReference type="Gene3D" id="1.10.238.10">
    <property type="entry name" value="EF-hand"/>
    <property type="match status" value="2"/>
</dbReference>
<dbReference type="InterPro" id="IPR039800">
    <property type="entry name" value="MICU1/2/3"/>
</dbReference>
<protein>
    <recommendedName>
        <fullName evidence="15">EF-hand domain-containing protein</fullName>
    </recommendedName>
</protein>
<keyword evidence="9" id="KW-0809">Transit peptide</keyword>
<dbReference type="Pfam" id="PF13202">
    <property type="entry name" value="EF-hand_5"/>
    <property type="match status" value="1"/>
</dbReference>
<evidence type="ECO:0000256" key="13">
    <source>
        <dbReference type="ARBA" id="ARBA00038333"/>
    </source>
</evidence>
<evidence type="ECO:0000256" key="3">
    <source>
        <dbReference type="ARBA" id="ARBA00022448"/>
    </source>
</evidence>
<dbReference type="SUPFAM" id="SSF47473">
    <property type="entry name" value="EF-hand"/>
    <property type="match status" value="2"/>
</dbReference>
<comment type="subcellular location">
    <subcellularLocation>
        <location evidence="1">Mitochondrion inner membrane</location>
    </subcellularLocation>
    <subcellularLocation>
        <location evidence="2">Mitochondrion intermembrane space</location>
    </subcellularLocation>
</comment>
<dbReference type="InterPro" id="IPR002048">
    <property type="entry name" value="EF_hand_dom"/>
</dbReference>
<dbReference type="PANTHER" id="PTHR12294">
    <property type="entry name" value="EF HAND DOMAIN FAMILY A1,A2-RELATED"/>
    <property type="match status" value="1"/>
</dbReference>
<name>A0AAE1Q8T1_9EUCA</name>
<gene>
    <name evidence="16" type="ORF">Pmani_007227</name>
</gene>
<feature type="domain" description="EF-hand" evidence="15">
    <location>
        <begin position="150"/>
        <end position="185"/>
    </location>
</feature>
<sequence>MYGSEIVEYENRIRAYSTPDKIFRYFATCKLVQKTGSGTERSEIFMTPDDFLRALTPGLQQPYGLGLDQFKKYDPKKVRSMKAPVGERVAGEDQEVEKEEEEEEVEEVEIVSTSHKLELALDEDSIFYKLGSSGLISFSDFIFLLTVLSTSRRHFEIAFRMFDLNGDGDVDYEEFDKVATLIRNQTSIGARHRDHANTGNTFKGVNSALSTYFFGPDLKEKLTIEKFLFFQQQLQQEILSLEFRRKGPNEAGLINEAEFAELLLAYGGYPTNKKARMLKRVKKAFKGEASQGISREDYLNFFHFLNNINDVDTALTFYHIAGASIDPATLKHVAKTVAHVELSDHVVNVVFTLFDDNNDGQLSNREFVAVMKNRLQRGLEKPKDTGFVKLIASMFKCARETKPVLLDI</sequence>
<keyword evidence="11" id="KW-0496">Mitochondrion</keyword>
<keyword evidence="5" id="KW-0479">Metal-binding</keyword>
<dbReference type="GO" id="GO:0005509">
    <property type="term" value="F:calcium ion binding"/>
    <property type="evidence" value="ECO:0007669"/>
    <property type="project" value="InterPro"/>
</dbReference>
<keyword evidence="17" id="KW-1185">Reference proteome</keyword>
<evidence type="ECO:0000256" key="7">
    <source>
        <dbReference type="ARBA" id="ARBA00022792"/>
    </source>
</evidence>
<keyword evidence="4" id="KW-0109">Calcium transport</keyword>
<dbReference type="PANTHER" id="PTHR12294:SF1">
    <property type="entry name" value="CALCIUM UPTAKE PROTEIN 1, MITOCHONDRIAL"/>
    <property type="match status" value="1"/>
</dbReference>
<evidence type="ECO:0000313" key="16">
    <source>
        <dbReference type="EMBL" id="KAK4322006.1"/>
    </source>
</evidence>
<evidence type="ECO:0000256" key="14">
    <source>
        <dbReference type="SAM" id="Coils"/>
    </source>
</evidence>
<evidence type="ECO:0000256" key="12">
    <source>
        <dbReference type="ARBA" id="ARBA00023136"/>
    </source>
</evidence>
<dbReference type="SMART" id="SM00054">
    <property type="entry name" value="EFh"/>
    <property type="match status" value="2"/>
</dbReference>
<dbReference type="InterPro" id="IPR018247">
    <property type="entry name" value="EF_Hand_1_Ca_BS"/>
</dbReference>
<evidence type="ECO:0000256" key="11">
    <source>
        <dbReference type="ARBA" id="ARBA00023128"/>
    </source>
</evidence>
<keyword evidence="14" id="KW-0175">Coiled coil</keyword>
<comment type="similarity">
    <text evidence="13">Belongs to the MICU1 family. MICU1 subfamily.</text>
</comment>
<keyword evidence="3" id="KW-0813">Transport</keyword>
<dbReference type="PROSITE" id="PS50222">
    <property type="entry name" value="EF_HAND_2"/>
    <property type="match status" value="2"/>
</dbReference>
<dbReference type="GO" id="GO:0036444">
    <property type="term" value="P:calcium import into the mitochondrion"/>
    <property type="evidence" value="ECO:0007669"/>
    <property type="project" value="TreeGrafter"/>
</dbReference>
<feature type="coiled-coil region" evidence="14">
    <location>
        <begin position="91"/>
        <end position="118"/>
    </location>
</feature>
<dbReference type="GO" id="GO:0051560">
    <property type="term" value="P:mitochondrial calcium ion homeostasis"/>
    <property type="evidence" value="ECO:0007669"/>
    <property type="project" value="TreeGrafter"/>
</dbReference>
<dbReference type="GO" id="GO:0005758">
    <property type="term" value="C:mitochondrial intermembrane space"/>
    <property type="evidence" value="ECO:0007669"/>
    <property type="project" value="UniProtKB-SubCell"/>
</dbReference>
<dbReference type="AlphaFoldDB" id="A0AAE1Q8T1"/>
<evidence type="ECO:0000256" key="1">
    <source>
        <dbReference type="ARBA" id="ARBA00004273"/>
    </source>
</evidence>
<keyword evidence="12" id="KW-0472">Membrane</keyword>
<evidence type="ECO:0000256" key="2">
    <source>
        <dbReference type="ARBA" id="ARBA00004569"/>
    </source>
</evidence>
<evidence type="ECO:0000256" key="8">
    <source>
        <dbReference type="ARBA" id="ARBA00022837"/>
    </source>
</evidence>
<dbReference type="Proteomes" id="UP001292094">
    <property type="component" value="Unassembled WGS sequence"/>
</dbReference>
<keyword evidence="7" id="KW-0999">Mitochondrion inner membrane</keyword>
<dbReference type="Pfam" id="PF13833">
    <property type="entry name" value="EF-hand_8"/>
    <property type="match status" value="1"/>
</dbReference>
<evidence type="ECO:0000313" key="17">
    <source>
        <dbReference type="Proteomes" id="UP001292094"/>
    </source>
</evidence>
<comment type="caution">
    <text evidence="16">The sequence shown here is derived from an EMBL/GenBank/DDBJ whole genome shotgun (WGS) entry which is preliminary data.</text>
</comment>
<organism evidence="16 17">
    <name type="scientific">Petrolisthes manimaculis</name>
    <dbReference type="NCBI Taxonomy" id="1843537"/>
    <lineage>
        <taxon>Eukaryota</taxon>
        <taxon>Metazoa</taxon>
        <taxon>Ecdysozoa</taxon>
        <taxon>Arthropoda</taxon>
        <taxon>Crustacea</taxon>
        <taxon>Multicrustacea</taxon>
        <taxon>Malacostraca</taxon>
        <taxon>Eumalacostraca</taxon>
        <taxon>Eucarida</taxon>
        <taxon>Decapoda</taxon>
        <taxon>Pleocyemata</taxon>
        <taxon>Anomura</taxon>
        <taxon>Galatheoidea</taxon>
        <taxon>Porcellanidae</taxon>
        <taxon>Petrolisthes</taxon>
    </lineage>
</organism>
<keyword evidence="6" id="KW-0677">Repeat</keyword>
<keyword evidence="8" id="KW-0106">Calcium</keyword>
<evidence type="ECO:0000259" key="15">
    <source>
        <dbReference type="PROSITE" id="PS50222"/>
    </source>
</evidence>
<proteinExistence type="inferred from homology"/>
<dbReference type="EMBL" id="JAWZYT010000545">
    <property type="protein sequence ID" value="KAK4322006.1"/>
    <property type="molecule type" value="Genomic_DNA"/>
</dbReference>
<dbReference type="CDD" id="cd15900">
    <property type="entry name" value="EFh_MICU"/>
    <property type="match status" value="1"/>
</dbReference>
<evidence type="ECO:0000256" key="9">
    <source>
        <dbReference type="ARBA" id="ARBA00022946"/>
    </source>
</evidence>
<dbReference type="InterPro" id="IPR011992">
    <property type="entry name" value="EF-hand-dom_pair"/>
</dbReference>
<evidence type="ECO:0000256" key="10">
    <source>
        <dbReference type="ARBA" id="ARBA00023065"/>
    </source>
</evidence>
<evidence type="ECO:0000256" key="6">
    <source>
        <dbReference type="ARBA" id="ARBA00022737"/>
    </source>
</evidence>
<dbReference type="GO" id="GO:1990246">
    <property type="term" value="C:uniplex complex"/>
    <property type="evidence" value="ECO:0007669"/>
    <property type="project" value="TreeGrafter"/>
</dbReference>